<comment type="caution">
    <text evidence="4">The sequence shown here is derived from an EMBL/GenBank/DDBJ whole genome shotgun (WGS) entry which is preliminary data.</text>
</comment>
<evidence type="ECO:0000313" key="4">
    <source>
        <dbReference type="EMBL" id="KXG78061.1"/>
    </source>
</evidence>
<sequence>MFIKKIKGLVVVFTLICLMFSLSACSKNNSTKTAPEAPQKEKGSPLVIGVLPDVDSIPLIIAEAKGYFDEQGVEVRLEHFKSAMERDSALQSGKIDGAVSDILAAAFANDGGFKVKITSLTNGTYKLLAGKGKNIDAVEKMKGKGIAISKNTIIEYATDKILEKYGVDPNEVNKVVVPQIPTRLEMLQNGKVDAATLPDPLASVAVKNGAKVIESTDRLGINPGVLLFSQEAIEQKGDEIKAFYKAYNKAVEFLNQNEKSSYIDIIIEKAGFPEDVKDIISLPEYTKAKLPSKEDFDGVMDWLVKKGLVKKAYSFDELVDGRFLE</sequence>
<evidence type="ECO:0000313" key="5">
    <source>
        <dbReference type="Proteomes" id="UP000070427"/>
    </source>
</evidence>
<feature type="signal peptide" evidence="2">
    <location>
        <begin position="1"/>
        <end position="26"/>
    </location>
</feature>
<dbReference type="Proteomes" id="UP000070427">
    <property type="component" value="Unassembled WGS sequence"/>
</dbReference>
<feature type="chain" id="PRO_5007491777" evidence="2">
    <location>
        <begin position="27"/>
        <end position="325"/>
    </location>
</feature>
<dbReference type="SUPFAM" id="SSF53850">
    <property type="entry name" value="Periplasmic binding protein-like II"/>
    <property type="match status" value="1"/>
</dbReference>
<dbReference type="SMART" id="SM00062">
    <property type="entry name" value="PBPb"/>
    <property type="match status" value="1"/>
</dbReference>
<evidence type="ECO:0000256" key="1">
    <source>
        <dbReference type="ARBA" id="ARBA00010742"/>
    </source>
</evidence>
<gene>
    <name evidence="4" type="primary">ssuA_3</name>
    <name evidence="4" type="ORF">AN618_06800</name>
</gene>
<dbReference type="PANTHER" id="PTHR30024">
    <property type="entry name" value="ALIPHATIC SULFONATES-BINDING PROTEIN-RELATED"/>
    <property type="match status" value="1"/>
</dbReference>
<dbReference type="PATRIC" id="fig|520764.3.peg.706"/>
<proteinExistence type="inferred from homology"/>
<dbReference type="Gene3D" id="3.40.190.10">
    <property type="entry name" value="Periplasmic binding protein-like II"/>
    <property type="match status" value="2"/>
</dbReference>
<keyword evidence="5" id="KW-1185">Reference proteome</keyword>
<keyword evidence="2" id="KW-0732">Signal</keyword>
<accession>A0A140LBY6</accession>
<evidence type="ECO:0000259" key="3">
    <source>
        <dbReference type="SMART" id="SM00062"/>
    </source>
</evidence>
<dbReference type="FunCoup" id="A0A140LBY6">
    <property type="interactions" value="69"/>
</dbReference>
<dbReference type="PROSITE" id="PS51257">
    <property type="entry name" value="PROKAR_LIPOPROTEIN"/>
    <property type="match status" value="1"/>
</dbReference>
<evidence type="ECO:0000256" key="2">
    <source>
        <dbReference type="SAM" id="SignalP"/>
    </source>
</evidence>
<dbReference type="STRING" id="520764.AN618_06800"/>
<dbReference type="EMBL" id="LOED01000005">
    <property type="protein sequence ID" value="KXG78061.1"/>
    <property type="molecule type" value="Genomic_DNA"/>
</dbReference>
<dbReference type="InParanoid" id="A0A140LBY6"/>
<name>A0A140LBY6_9FIRM</name>
<protein>
    <submittedName>
        <fullName evidence="4">Putative aliphatic sulfonates-binding protein</fullName>
    </submittedName>
</protein>
<dbReference type="AlphaFoldDB" id="A0A140LBY6"/>
<comment type="similarity">
    <text evidence="1">Belongs to the bacterial solute-binding protein SsuA/TauA family.</text>
</comment>
<dbReference type="InterPro" id="IPR001638">
    <property type="entry name" value="Solute-binding_3/MltF_N"/>
</dbReference>
<organism evidence="4 5">
    <name type="scientific">Fervidicola ferrireducens</name>
    <dbReference type="NCBI Taxonomy" id="520764"/>
    <lineage>
        <taxon>Bacteria</taxon>
        <taxon>Bacillati</taxon>
        <taxon>Bacillota</taxon>
        <taxon>Clostridia</taxon>
        <taxon>Thermosediminibacterales</taxon>
        <taxon>Thermosediminibacteraceae</taxon>
        <taxon>Fervidicola</taxon>
    </lineage>
</organism>
<dbReference type="Pfam" id="PF09084">
    <property type="entry name" value="NMT1"/>
    <property type="match status" value="1"/>
</dbReference>
<dbReference type="InterPro" id="IPR015168">
    <property type="entry name" value="SsuA/THI5"/>
</dbReference>
<reference evidence="4 5" key="1">
    <citation type="submission" date="2015-12" db="EMBL/GenBank/DDBJ databases">
        <title>Draft genome sequnece of Fervidicola ferrireducens strain Y170.</title>
        <authorList>
            <person name="Patel B.K."/>
        </authorList>
    </citation>
    <scope>NUCLEOTIDE SEQUENCE [LARGE SCALE GENOMIC DNA]</scope>
    <source>
        <strain evidence="4 5">Y170</strain>
    </source>
</reference>
<feature type="domain" description="Solute-binding protein family 3/N-terminal" evidence="3">
    <location>
        <begin position="45"/>
        <end position="274"/>
    </location>
</feature>